<dbReference type="Proteomes" id="UP000298355">
    <property type="component" value="Unassembled WGS sequence"/>
</dbReference>
<feature type="transmembrane region" description="Helical" evidence="1">
    <location>
        <begin position="32"/>
        <end position="64"/>
    </location>
</feature>
<keyword evidence="1" id="KW-1133">Transmembrane helix</keyword>
<organism evidence="2 3">
    <name type="scientific">Cryobacterium breve</name>
    <dbReference type="NCBI Taxonomy" id="1259258"/>
    <lineage>
        <taxon>Bacteria</taxon>
        <taxon>Bacillati</taxon>
        <taxon>Actinomycetota</taxon>
        <taxon>Actinomycetes</taxon>
        <taxon>Micrococcales</taxon>
        <taxon>Microbacteriaceae</taxon>
        <taxon>Cryobacterium</taxon>
    </lineage>
</organism>
<protein>
    <recommendedName>
        <fullName evidence="4">DUF2568 domain-containing protein</fullName>
    </recommendedName>
</protein>
<evidence type="ECO:0000313" key="3">
    <source>
        <dbReference type="Proteomes" id="UP000298355"/>
    </source>
</evidence>
<proteinExistence type="predicted"/>
<keyword evidence="1" id="KW-0812">Transmembrane</keyword>
<dbReference type="EMBL" id="SOGJ01000028">
    <property type="protein sequence ID" value="TFC96162.1"/>
    <property type="molecule type" value="Genomic_DNA"/>
</dbReference>
<sequence>MGAVGFVLYFGSMGYAARRSHGIITYERFIAVALIVALLFIGSNISGVVLLVAIDLILLTALVLEHRRFEPTPTGAPEETSTAT</sequence>
<gene>
    <name evidence="2" type="ORF">E3O65_14100</name>
</gene>
<evidence type="ECO:0000313" key="2">
    <source>
        <dbReference type="EMBL" id="TFC96162.1"/>
    </source>
</evidence>
<comment type="caution">
    <text evidence="2">The sequence shown here is derived from an EMBL/GenBank/DDBJ whole genome shotgun (WGS) entry which is preliminary data.</text>
</comment>
<evidence type="ECO:0008006" key="4">
    <source>
        <dbReference type="Google" id="ProtNLM"/>
    </source>
</evidence>
<keyword evidence="3" id="KW-1185">Reference proteome</keyword>
<dbReference type="RefSeq" id="WP_134364360.1">
    <property type="nucleotide sequence ID" value="NZ_SOGJ01000028.1"/>
</dbReference>
<name>A0ABY2IW73_9MICO</name>
<accession>A0ABY2IW73</accession>
<keyword evidence="1" id="KW-0472">Membrane</keyword>
<reference evidence="2 3" key="1">
    <citation type="submission" date="2019-03" db="EMBL/GenBank/DDBJ databases">
        <title>Genomics of glacier-inhabiting Cryobacterium strains.</title>
        <authorList>
            <person name="Liu Q."/>
            <person name="Xin Y.-H."/>
        </authorList>
    </citation>
    <scope>NUCLEOTIDE SEQUENCE [LARGE SCALE GENOMIC DNA]</scope>
    <source>
        <strain evidence="2 3">TMT4-23</strain>
    </source>
</reference>
<evidence type="ECO:0000256" key="1">
    <source>
        <dbReference type="SAM" id="Phobius"/>
    </source>
</evidence>